<reference evidence="1 2" key="1">
    <citation type="submission" date="2020-08" db="EMBL/GenBank/DDBJ databases">
        <title>Genomic Encyclopedia of Type Strains, Phase IV (KMG-IV): sequencing the most valuable type-strain genomes for metagenomic binning, comparative biology and taxonomic classification.</title>
        <authorList>
            <person name="Goeker M."/>
        </authorList>
    </citation>
    <scope>NUCLEOTIDE SEQUENCE [LARGE SCALE GENOMIC DNA]</scope>
    <source>
        <strain evidence="1 2">DSM 26718</strain>
    </source>
</reference>
<gene>
    <name evidence="1" type="ORF">HNQ93_000495</name>
</gene>
<organism evidence="1 2">
    <name type="scientific">Hymenobacter luteus</name>
    <dbReference type="NCBI Taxonomy" id="1411122"/>
    <lineage>
        <taxon>Bacteria</taxon>
        <taxon>Pseudomonadati</taxon>
        <taxon>Bacteroidota</taxon>
        <taxon>Cytophagia</taxon>
        <taxon>Cytophagales</taxon>
        <taxon>Hymenobacteraceae</taxon>
        <taxon>Hymenobacter</taxon>
    </lineage>
</organism>
<sequence length="108" mass="12108">MLAVVQGEWATAYSYLAPDVRQSITVEQLQVVAQPFRVQAGRYGKTIDLYKLGYRLRGAEAPEPFVAFSFRADTLRRVPHFQLDVTFRDSTSRQVAGFTLIPLAGAEN</sequence>
<keyword evidence="2" id="KW-1185">Reference proteome</keyword>
<protein>
    <submittedName>
        <fullName evidence="1">Gamma-glutamylcysteine synthetase</fullName>
    </submittedName>
</protein>
<dbReference type="AlphaFoldDB" id="A0A7W9WAT4"/>
<evidence type="ECO:0000313" key="1">
    <source>
        <dbReference type="EMBL" id="MBB6057665.1"/>
    </source>
</evidence>
<name>A0A7W9WAT4_9BACT</name>
<comment type="caution">
    <text evidence="1">The sequence shown here is derived from an EMBL/GenBank/DDBJ whole genome shotgun (WGS) entry which is preliminary data.</text>
</comment>
<dbReference type="EMBL" id="JACHGG010000001">
    <property type="protein sequence ID" value="MBB6057665.1"/>
    <property type="molecule type" value="Genomic_DNA"/>
</dbReference>
<evidence type="ECO:0000313" key="2">
    <source>
        <dbReference type="Proteomes" id="UP000532746"/>
    </source>
</evidence>
<dbReference type="Proteomes" id="UP000532746">
    <property type="component" value="Unassembled WGS sequence"/>
</dbReference>
<accession>A0A7W9WAT4</accession>
<dbReference type="RefSeq" id="WP_183402099.1">
    <property type="nucleotide sequence ID" value="NZ_JACHGG010000001.1"/>
</dbReference>
<proteinExistence type="predicted"/>